<evidence type="ECO:0000313" key="3">
    <source>
        <dbReference type="Proteomes" id="UP000490980"/>
    </source>
</evidence>
<reference evidence="2 3" key="1">
    <citation type="submission" date="2020-03" db="EMBL/GenBank/DDBJ databases">
        <authorList>
            <person name="Lai Q."/>
        </authorList>
    </citation>
    <scope>NUCLEOTIDE SEQUENCE [LARGE SCALE GENOMIC DNA]</scope>
    <source>
        <strain evidence="2 3">CCUG 25036</strain>
    </source>
</reference>
<accession>A0A7X5ZK06</accession>
<dbReference type="RefSeq" id="WP_166951656.1">
    <property type="nucleotide sequence ID" value="NZ_JAARLZ010000013.1"/>
</dbReference>
<feature type="signal peptide" evidence="1">
    <location>
        <begin position="1"/>
        <end position="21"/>
    </location>
</feature>
<gene>
    <name evidence="2" type="ORF">HBF25_19540</name>
</gene>
<dbReference type="AlphaFoldDB" id="A0A7X5ZK06"/>
<name>A0A7X5ZK06_9GAMM</name>
<sequence length="142" mass="15236">MKYQVSVLLVLLGLISGCGHSMCDIPPKETSNISTDHPAANNAELQVMDYGPRVAKAGVAFNKQPDGLSAMWFKLDRSVEGSLINVHVGDQVLKGDISGQMVTVKIPDSIHEKPMAVIISLDKVDGANVLRSNVVTLTLEQP</sequence>
<organism evidence="2 3">
    <name type="scientific">Luteibacter anthropi</name>
    <dbReference type="NCBI Taxonomy" id="564369"/>
    <lineage>
        <taxon>Bacteria</taxon>
        <taxon>Pseudomonadati</taxon>
        <taxon>Pseudomonadota</taxon>
        <taxon>Gammaproteobacteria</taxon>
        <taxon>Lysobacterales</taxon>
        <taxon>Rhodanobacteraceae</taxon>
        <taxon>Luteibacter</taxon>
    </lineage>
</organism>
<protein>
    <submittedName>
        <fullName evidence="2">Uncharacterized protein</fullName>
    </submittedName>
</protein>
<evidence type="ECO:0000313" key="2">
    <source>
        <dbReference type="EMBL" id="NII08583.1"/>
    </source>
</evidence>
<comment type="caution">
    <text evidence="2">The sequence shown here is derived from an EMBL/GenBank/DDBJ whole genome shotgun (WGS) entry which is preliminary data.</text>
</comment>
<evidence type="ECO:0000256" key="1">
    <source>
        <dbReference type="SAM" id="SignalP"/>
    </source>
</evidence>
<keyword evidence="3" id="KW-1185">Reference proteome</keyword>
<feature type="chain" id="PRO_5031131799" evidence="1">
    <location>
        <begin position="22"/>
        <end position="142"/>
    </location>
</feature>
<proteinExistence type="predicted"/>
<dbReference type="Proteomes" id="UP000490980">
    <property type="component" value="Unassembled WGS sequence"/>
</dbReference>
<dbReference type="PROSITE" id="PS51257">
    <property type="entry name" value="PROKAR_LIPOPROTEIN"/>
    <property type="match status" value="1"/>
</dbReference>
<dbReference type="EMBL" id="JAARLZ010000013">
    <property type="protein sequence ID" value="NII08583.1"/>
    <property type="molecule type" value="Genomic_DNA"/>
</dbReference>
<keyword evidence="1" id="KW-0732">Signal</keyword>